<organism evidence="1 2">
    <name type="scientific">Perca flavescens</name>
    <name type="common">American yellow perch</name>
    <name type="synonym">Morone flavescens</name>
    <dbReference type="NCBI Taxonomy" id="8167"/>
    <lineage>
        <taxon>Eukaryota</taxon>
        <taxon>Metazoa</taxon>
        <taxon>Chordata</taxon>
        <taxon>Craniata</taxon>
        <taxon>Vertebrata</taxon>
        <taxon>Euteleostomi</taxon>
        <taxon>Actinopterygii</taxon>
        <taxon>Neopterygii</taxon>
        <taxon>Teleostei</taxon>
        <taxon>Neoteleostei</taxon>
        <taxon>Acanthomorphata</taxon>
        <taxon>Eupercaria</taxon>
        <taxon>Perciformes</taxon>
        <taxon>Percoidei</taxon>
        <taxon>Percidae</taxon>
        <taxon>Percinae</taxon>
        <taxon>Perca</taxon>
    </lineage>
</organism>
<proteinExistence type="predicted"/>
<dbReference type="Proteomes" id="UP000295070">
    <property type="component" value="Chromosome 14"/>
</dbReference>
<comment type="caution">
    <text evidence="1">The sequence shown here is derived from an EMBL/GenBank/DDBJ whole genome shotgun (WGS) entry which is preliminary data.</text>
</comment>
<dbReference type="AlphaFoldDB" id="A0A484CJM4"/>
<gene>
    <name evidence="1" type="ORF">EPR50_G00146500</name>
</gene>
<reference evidence="1 2" key="1">
    <citation type="submission" date="2019-01" db="EMBL/GenBank/DDBJ databases">
        <title>A chromosome-scale genome assembly of the yellow perch, Perca flavescens.</title>
        <authorList>
            <person name="Feron R."/>
            <person name="Morvezen R."/>
            <person name="Bestin A."/>
            <person name="Haffray P."/>
            <person name="Klopp C."/>
            <person name="Zahm M."/>
            <person name="Cabau C."/>
            <person name="Roques C."/>
            <person name="Donnadieu C."/>
            <person name="Bouchez O."/>
            <person name="Christie M."/>
            <person name="Larson W."/>
            <person name="Guiguen Y."/>
        </authorList>
    </citation>
    <scope>NUCLEOTIDE SEQUENCE [LARGE SCALE GENOMIC DNA]</scope>
    <source>
        <strain evidence="1">YP-PL-M2</strain>
        <tissue evidence="1">Blood</tissue>
    </source>
</reference>
<name>A0A484CJM4_PERFV</name>
<accession>A0A484CJM4</accession>
<evidence type="ECO:0000313" key="1">
    <source>
        <dbReference type="EMBL" id="TDH03889.1"/>
    </source>
</evidence>
<dbReference type="EMBL" id="SCKG01000014">
    <property type="protein sequence ID" value="TDH03889.1"/>
    <property type="molecule type" value="Genomic_DNA"/>
</dbReference>
<keyword evidence="2" id="KW-1185">Reference proteome</keyword>
<protein>
    <submittedName>
        <fullName evidence="1">Uncharacterized protein</fullName>
    </submittedName>
</protein>
<sequence>MGFLRRVAGVSLRDRVRSSVIPAIFGILLPPAGRPVHRLGEEGSPVHKLVYVTSGPIVQSNTQQRNGETEDVCATSSIKMSRPGEMKPSLALLRPPD</sequence>
<evidence type="ECO:0000313" key="2">
    <source>
        <dbReference type="Proteomes" id="UP000295070"/>
    </source>
</evidence>